<proteinExistence type="predicted"/>
<keyword evidence="1" id="KW-1133">Transmembrane helix</keyword>
<dbReference type="RefSeq" id="YP_009118906.1">
    <property type="nucleotide sequence ID" value="NC_025425.1"/>
</dbReference>
<gene>
    <name evidence="2" type="ORF">BN201_0223</name>
</gene>
<name>A0A0B7MS59_9CAUD</name>
<feature type="transmembrane region" description="Helical" evidence="1">
    <location>
        <begin position="54"/>
        <end position="73"/>
    </location>
</feature>
<accession>A0A0B7MS59</accession>
<keyword evidence="1" id="KW-0472">Membrane</keyword>
<sequence length="150" mass="17717">MSIEILPTQEQISNFNLVDYLWIGASIIILMVFSIFVIHWMFKKVHKNFQTSIIHVFAVPIVFVLSSCTMDHYSQEPKLHPPLPAPIEKVDIDLKVDTIDGKPRVSMSWEDSQKFRVWLADIKRYTLESKLIMCYYRKELNEERCKPKEK</sequence>
<dbReference type="OrthoDB" id="19710at10239"/>
<protein>
    <recommendedName>
        <fullName evidence="4">O-spanin</fullName>
    </recommendedName>
</protein>
<dbReference type="EMBL" id="HE978309">
    <property type="protein sequence ID" value="CEO90826.1"/>
    <property type="molecule type" value="Genomic_DNA"/>
</dbReference>
<evidence type="ECO:0000313" key="2">
    <source>
        <dbReference type="EMBL" id="CEO90826.1"/>
    </source>
</evidence>
<keyword evidence="1" id="KW-0812">Transmembrane</keyword>
<evidence type="ECO:0000256" key="1">
    <source>
        <dbReference type="SAM" id="Phobius"/>
    </source>
</evidence>
<dbReference type="GeneID" id="23301319"/>
<evidence type="ECO:0000313" key="3">
    <source>
        <dbReference type="Proteomes" id="UP000203896"/>
    </source>
</evidence>
<keyword evidence="3" id="KW-1185">Reference proteome</keyword>
<dbReference type="Proteomes" id="UP000203896">
    <property type="component" value="Segment"/>
</dbReference>
<organism evidence="2 3">
    <name type="scientific">Enterobacteria phage GEC-3S</name>
    <dbReference type="NCBI Taxonomy" id="1222338"/>
    <lineage>
        <taxon>Viruses</taxon>
        <taxon>Duplodnaviria</taxon>
        <taxon>Heunggongvirae</taxon>
        <taxon>Uroviricota</taxon>
        <taxon>Caudoviricetes</taxon>
        <taxon>Pantevenvirales</taxon>
        <taxon>Straboviridae</taxon>
        <taxon>Krischvirus</taxon>
        <taxon>Krischvirus gec3s</taxon>
    </lineage>
</organism>
<dbReference type="KEGG" id="vg:23301319"/>
<evidence type="ECO:0008006" key="4">
    <source>
        <dbReference type="Google" id="ProtNLM"/>
    </source>
</evidence>
<feature type="transmembrane region" description="Helical" evidence="1">
    <location>
        <begin position="20"/>
        <end position="42"/>
    </location>
</feature>
<reference evidence="2 3" key="1">
    <citation type="submission" date="2012-08" db="EMBL/GenBank/DDBJ databases">
        <title>Selection and characterization of a candidate therapeutic bacteriophage that lyses the German Escherichia coli O104:H4 outbreak strain.</title>
        <authorList>
            <person name="Merabishvilli M."/>
            <person name="De Vos D."/>
            <person name="Verbeken G."/>
            <person name="Kropinski A."/>
            <person name="Vandenheuvel D."/>
            <person name="Lavigne R."/>
            <person name="Wattiau P."/>
            <person name="Mast J."/>
            <person name="Ragimbeau C."/>
            <person name="Mossong J."/>
            <person name="Scheres J."/>
            <person name="Chanishvili N."/>
            <person name="Vaneechoutte M."/>
            <person name="Pirnay J.P."/>
        </authorList>
    </citation>
    <scope>NUCLEOTIDE SEQUENCE [LARGE SCALE GENOMIC DNA]</scope>
</reference>